<gene>
    <name evidence="10" type="ordered locus">Sinac_4310</name>
</gene>
<evidence type="ECO:0000256" key="4">
    <source>
        <dbReference type="ARBA" id="ARBA00022679"/>
    </source>
</evidence>
<sequence>MPNAPDSDSVRPAGDTVFDRRDWLQITLSSIGDGVITADRDGRVNYLNPVAETLTGWTLADAAGVEVEQVFRVINETTREPVAQPVRKVIERGLTVGLGNHTLLIARDGSERPIDDSAAAIKDDHGDVVGVVLIFRDITERRQAELAIDSAKEYAESIVMTVREPLLVLDSQLHVRSANRSFYETFHVSPDETVGRYLYGLGDGQWDIPALRTLLEEILLRNPSFHDFEVSRDFEHIGPRTMLLNARRLQSGGRLELILLAIEDVTDRRRAEREVEESERRKDEFIAVLAHELRTPLSTISLATSLLQGMGSEEDRSWALGVVGHQVKNLNRLIEDLLDVSRISQGKIHLRKEVIDLAAVIARAEESVTAVVKEREHELTVSVPREPMVVEGDPTRLEQVFGNLLTNAAKYTAKGGRITVTGAVDGGDFVVRVRDTGEGISAEMMPGLFEMFTQVESSTHHSRGGLGIGLSLVRTLVEMHGGSVQVASDGTGLGSEFSVRLPALVQ</sequence>
<dbReference type="FunFam" id="3.30.565.10:FF:000006">
    <property type="entry name" value="Sensor histidine kinase WalK"/>
    <property type="match status" value="1"/>
</dbReference>
<evidence type="ECO:0000259" key="8">
    <source>
        <dbReference type="PROSITE" id="PS50112"/>
    </source>
</evidence>
<dbReference type="InterPro" id="IPR013656">
    <property type="entry name" value="PAS_4"/>
</dbReference>
<dbReference type="SMART" id="SM00387">
    <property type="entry name" value="HATPase_c"/>
    <property type="match status" value="1"/>
</dbReference>
<dbReference type="EC" id="2.7.13.3" evidence="2"/>
<evidence type="ECO:0000259" key="7">
    <source>
        <dbReference type="PROSITE" id="PS50109"/>
    </source>
</evidence>
<dbReference type="Pfam" id="PF00512">
    <property type="entry name" value="HisKA"/>
    <property type="match status" value="1"/>
</dbReference>
<keyword evidence="5" id="KW-0418">Kinase</keyword>
<dbReference type="AlphaFoldDB" id="L0DI71"/>
<evidence type="ECO:0000256" key="1">
    <source>
        <dbReference type="ARBA" id="ARBA00000085"/>
    </source>
</evidence>
<dbReference type="RefSeq" id="WP_015247633.1">
    <property type="nucleotide sequence ID" value="NC_019892.1"/>
</dbReference>
<dbReference type="Pfam" id="PF02518">
    <property type="entry name" value="HATPase_c"/>
    <property type="match status" value="1"/>
</dbReference>
<proteinExistence type="predicted"/>
<dbReference type="InterPro" id="IPR001610">
    <property type="entry name" value="PAC"/>
</dbReference>
<dbReference type="KEGG" id="saci:Sinac_4310"/>
<dbReference type="Gene3D" id="1.10.287.130">
    <property type="match status" value="1"/>
</dbReference>
<keyword evidence="6" id="KW-0902">Two-component regulatory system</keyword>
<keyword evidence="3" id="KW-0597">Phosphoprotein</keyword>
<dbReference type="InterPro" id="IPR005467">
    <property type="entry name" value="His_kinase_dom"/>
</dbReference>
<dbReference type="PANTHER" id="PTHR43711">
    <property type="entry name" value="TWO-COMPONENT HISTIDINE KINASE"/>
    <property type="match status" value="1"/>
</dbReference>
<dbReference type="InterPro" id="IPR036890">
    <property type="entry name" value="HATPase_C_sf"/>
</dbReference>
<dbReference type="PROSITE" id="PS50113">
    <property type="entry name" value="PAC"/>
    <property type="match status" value="1"/>
</dbReference>
<dbReference type="SMART" id="SM00388">
    <property type="entry name" value="HisKA"/>
    <property type="match status" value="1"/>
</dbReference>
<keyword evidence="4" id="KW-0808">Transferase</keyword>
<dbReference type="OrthoDB" id="3272385at2"/>
<reference evidence="10 11" key="1">
    <citation type="submission" date="2012-02" db="EMBL/GenBank/DDBJ databases">
        <title>Complete sequence of chromosome of Singulisphaera acidiphila DSM 18658.</title>
        <authorList>
            <consortium name="US DOE Joint Genome Institute (JGI-PGF)"/>
            <person name="Lucas S."/>
            <person name="Copeland A."/>
            <person name="Lapidus A."/>
            <person name="Glavina del Rio T."/>
            <person name="Dalin E."/>
            <person name="Tice H."/>
            <person name="Bruce D."/>
            <person name="Goodwin L."/>
            <person name="Pitluck S."/>
            <person name="Peters L."/>
            <person name="Ovchinnikova G."/>
            <person name="Chertkov O."/>
            <person name="Kyrpides N."/>
            <person name="Mavromatis K."/>
            <person name="Ivanova N."/>
            <person name="Brettin T."/>
            <person name="Detter J.C."/>
            <person name="Han C."/>
            <person name="Larimer F."/>
            <person name="Land M."/>
            <person name="Hauser L."/>
            <person name="Markowitz V."/>
            <person name="Cheng J.-F."/>
            <person name="Hugenholtz P."/>
            <person name="Woyke T."/>
            <person name="Wu D."/>
            <person name="Tindall B."/>
            <person name="Pomrenke H."/>
            <person name="Brambilla E."/>
            <person name="Klenk H.-P."/>
            <person name="Eisen J.A."/>
        </authorList>
    </citation>
    <scope>NUCLEOTIDE SEQUENCE [LARGE SCALE GENOMIC DNA]</scope>
    <source>
        <strain evidence="11">ATCC BAA-1392 / DSM 18658 / VKM B-2454 / MOB10</strain>
    </source>
</reference>
<dbReference type="STRING" id="886293.Sinac_4310"/>
<dbReference type="InterPro" id="IPR000700">
    <property type="entry name" value="PAS-assoc_C"/>
</dbReference>
<organism evidence="10 11">
    <name type="scientific">Singulisphaera acidiphila (strain ATCC BAA-1392 / DSM 18658 / VKM B-2454 / MOB10)</name>
    <dbReference type="NCBI Taxonomy" id="886293"/>
    <lineage>
        <taxon>Bacteria</taxon>
        <taxon>Pseudomonadati</taxon>
        <taxon>Planctomycetota</taxon>
        <taxon>Planctomycetia</taxon>
        <taxon>Isosphaerales</taxon>
        <taxon>Isosphaeraceae</taxon>
        <taxon>Singulisphaera</taxon>
    </lineage>
</organism>
<dbReference type="Gene3D" id="3.30.565.10">
    <property type="entry name" value="Histidine kinase-like ATPase, C-terminal domain"/>
    <property type="match status" value="1"/>
</dbReference>
<evidence type="ECO:0000256" key="3">
    <source>
        <dbReference type="ARBA" id="ARBA00022553"/>
    </source>
</evidence>
<dbReference type="CDD" id="cd00130">
    <property type="entry name" value="PAS"/>
    <property type="match status" value="1"/>
</dbReference>
<dbReference type="PRINTS" id="PR00344">
    <property type="entry name" value="BCTRLSENSOR"/>
</dbReference>
<feature type="domain" description="Histidine kinase" evidence="7">
    <location>
        <begin position="288"/>
        <end position="505"/>
    </location>
</feature>
<dbReference type="eggNOG" id="COG2205">
    <property type="taxonomic scope" value="Bacteria"/>
</dbReference>
<dbReference type="InterPro" id="IPR004358">
    <property type="entry name" value="Sig_transdc_His_kin-like_C"/>
</dbReference>
<protein>
    <recommendedName>
        <fullName evidence="2">histidine kinase</fullName>
        <ecNumber evidence="2">2.7.13.3</ecNumber>
    </recommendedName>
</protein>
<evidence type="ECO:0000259" key="9">
    <source>
        <dbReference type="PROSITE" id="PS50113"/>
    </source>
</evidence>
<accession>L0DI71</accession>
<dbReference type="InterPro" id="IPR035965">
    <property type="entry name" value="PAS-like_dom_sf"/>
</dbReference>
<dbReference type="HOGENOM" id="CLU_000445_114_15_0"/>
<feature type="domain" description="PAS" evidence="8">
    <location>
        <begin position="20"/>
        <end position="93"/>
    </location>
</feature>
<dbReference type="PANTHER" id="PTHR43711:SF1">
    <property type="entry name" value="HISTIDINE KINASE 1"/>
    <property type="match status" value="1"/>
</dbReference>
<dbReference type="PROSITE" id="PS50112">
    <property type="entry name" value="PAS"/>
    <property type="match status" value="1"/>
</dbReference>
<dbReference type="InterPro" id="IPR000014">
    <property type="entry name" value="PAS"/>
</dbReference>
<evidence type="ECO:0000256" key="2">
    <source>
        <dbReference type="ARBA" id="ARBA00012438"/>
    </source>
</evidence>
<dbReference type="CDD" id="cd00082">
    <property type="entry name" value="HisKA"/>
    <property type="match status" value="1"/>
</dbReference>
<dbReference type="Gene3D" id="3.30.450.20">
    <property type="entry name" value="PAS domain"/>
    <property type="match status" value="2"/>
</dbReference>
<dbReference type="PROSITE" id="PS50109">
    <property type="entry name" value="HIS_KIN"/>
    <property type="match status" value="1"/>
</dbReference>
<feature type="domain" description="PAC" evidence="9">
    <location>
        <begin position="98"/>
        <end position="150"/>
    </location>
</feature>
<evidence type="ECO:0000313" key="11">
    <source>
        <dbReference type="Proteomes" id="UP000010798"/>
    </source>
</evidence>
<evidence type="ECO:0000256" key="6">
    <source>
        <dbReference type="ARBA" id="ARBA00023012"/>
    </source>
</evidence>
<name>L0DI71_SINAD</name>
<dbReference type="NCBIfam" id="TIGR00229">
    <property type="entry name" value="sensory_box"/>
    <property type="match status" value="1"/>
</dbReference>
<evidence type="ECO:0000313" key="10">
    <source>
        <dbReference type="EMBL" id="AGA28508.1"/>
    </source>
</evidence>
<dbReference type="InterPro" id="IPR036097">
    <property type="entry name" value="HisK_dim/P_sf"/>
</dbReference>
<dbReference type="InterPro" id="IPR003594">
    <property type="entry name" value="HATPase_dom"/>
</dbReference>
<dbReference type="Pfam" id="PF08448">
    <property type="entry name" value="PAS_4"/>
    <property type="match status" value="2"/>
</dbReference>
<dbReference type="SMART" id="SM00091">
    <property type="entry name" value="PAS"/>
    <property type="match status" value="2"/>
</dbReference>
<dbReference type="EMBL" id="CP003364">
    <property type="protein sequence ID" value="AGA28508.1"/>
    <property type="molecule type" value="Genomic_DNA"/>
</dbReference>
<dbReference type="SUPFAM" id="SSF47384">
    <property type="entry name" value="Homodimeric domain of signal transducing histidine kinase"/>
    <property type="match status" value="1"/>
</dbReference>
<dbReference type="SUPFAM" id="SSF55874">
    <property type="entry name" value="ATPase domain of HSP90 chaperone/DNA topoisomerase II/histidine kinase"/>
    <property type="match status" value="1"/>
</dbReference>
<keyword evidence="11" id="KW-1185">Reference proteome</keyword>
<dbReference type="SUPFAM" id="SSF55785">
    <property type="entry name" value="PYP-like sensor domain (PAS domain)"/>
    <property type="match status" value="2"/>
</dbReference>
<evidence type="ECO:0000256" key="5">
    <source>
        <dbReference type="ARBA" id="ARBA00022777"/>
    </source>
</evidence>
<dbReference type="Proteomes" id="UP000010798">
    <property type="component" value="Chromosome"/>
</dbReference>
<dbReference type="GO" id="GO:0000155">
    <property type="term" value="F:phosphorelay sensor kinase activity"/>
    <property type="evidence" value="ECO:0007669"/>
    <property type="project" value="InterPro"/>
</dbReference>
<dbReference type="InterPro" id="IPR003661">
    <property type="entry name" value="HisK_dim/P_dom"/>
</dbReference>
<dbReference type="InterPro" id="IPR050736">
    <property type="entry name" value="Sensor_HK_Regulatory"/>
</dbReference>
<dbReference type="eggNOG" id="COG5000">
    <property type="taxonomic scope" value="Bacteria"/>
</dbReference>
<comment type="catalytic activity">
    <reaction evidence="1">
        <text>ATP + protein L-histidine = ADP + protein N-phospho-L-histidine.</text>
        <dbReference type="EC" id="2.7.13.3"/>
    </reaction>
</comment>
<dbReference type="SMART" id="SM00086">
    <property type="entry name" value="PAC"/>
    <property type="match status" value="1"/>
</dbReference>